<accession>I3ZLP9</accession>
<dbReference type="Gene3D" id="3.40.50.1820">
    <property type="entry name" value="alpha/beta hydrolase"/>
    <property type="match status" value="1"/>
</dbReference>
<proteinExistence type="inferred from homology"/>
<evidence type="ECO:0000256" key="3">
    <source>
        <dbReference type="RuleBase" id="RU361235"/>
    </source>
</evidence>
<dbReference type="HOGENOM" id="CLU_006586_16_4_0"/>
<comment type="similarity">
    <text evidence="1 3">Belongs to the type-B carboxylesterase/lipase family.</text>
</comment>
<dbReference type="InterPro" id="IPR050309">
    <property type="entry name" value="Type-B_Carboxylest/Lipase"/>
</dbReference>
<protein>
    <recommendedName>
        <fullName evidence="3">Carboxylic ester hydrolase</fullName>
        <ecNumber evidence="3">3.1.1.-</ecNumber>
    </recommendedName>
</protein>
<dbReference type="PATRIC" id="fig|926566.3.peg.3900"/>
<evidence type="ECO:0000313" key="5">
    <source>
        <dbReference type="EMBL" id="AFL90167.1"/>
    </source>
</evidence>
<evidence type="ECO:0000259" key="4">
    <source>
        <dbReference type="Pfam" id="PF00135"/>
    </source>
</evidence>
<evidence type="ECO:0000256" key="1">
    <source>
        <dbReference type="ARBA" id="ARBA00005964"/>
    </source>
</evidence>
<gene>
    <name evidence="5" type="ordered locus">Terro_3959</name>
</gene>
<keyword evidence="2 3" id="KW-0378">Hydrolase</keyword>
<dbReference type="Pfam" id="PF00135">
    <property type="entry name" value="COesterase"/>
    <property type="match status" value="1"/>
</dbReference>
<dbReference type="Proteomes" id="UP000006056">
    <property type="component" value="Chromosome"/>
</dbReference>
<dbReference type="AlphaFoldDB" id="I3ZLP9"/>
<dbReference type="KEGG" id="trs:Terro_3959"/>
<evidence type="ECO:0000256" key="2">
    <source>
        <dbReference type="ARBA" id="ARBA00022801"/>
    </source>
</evidence>
<reference evidence="5 6" key="1">
    <citation type="submission" date="2012-06" db="EMBL/GenBank/DDBJ databases">
        <title>Complete genome of Terriglobus roseus DSM 18391.</title>
        <authorList>
            <consortium name="US DOE Joint Genome Institute (JGI-PGF)"/>
            <person name="Lucas S."/>
            <person name="Copeland A."/>
            <person name="Lapidus A."/>
            <person name="Glavina del Rio T."/>
            <person name="Dalin E."/>
            <person name="Tice H."/>
            <person name="Bruce D."/>
            <person name="Goodwin L."/>
            <person name="Pitluck S."/>
            <person name="Peters L."/>
            <person name="Mikhailova N."/>
            <person name="Munk A.C.C."/>
            <person name="Kyrpides N."/>
            <person name="Mavromatis K."/>
            <person name="Ivanova N."/>
            <person name="Brettin T."/>
            <person name="Detter J.C."/>
            <person name="Han C."/>
            <person name="Larimer F."/>
            <person name="Land M."/>
            <person name="Hauser L."/>
            <person name="Markowitz V."/>
            <person name="Cheng J.-F."/>
            <person name="Hugenholtz P."/>
            <person name="Woyke T."/>
            <person name="Wu D."/>
            <person name="Brambilla E."/>
            <person name="Klenk H.-P."/>
            <person name="Eisen J.A."/>
        </authorList>
    </citation>
    <scope>NUCLEOTIDE SEQUENCE [LARGE SCALE GENOMIC DNA]</scope>
    <source>
        <strain evidence="6">DSM 18391 / NRRL B-41598 / KBS 63</strain>
    </source>
</reference>
<dbReference type="eggNOG" id="COG2272">
    <property type="taxonomic scope" value="Bacteria"/>
</dbReference>
<dbReference type="ESTHER" id="terrk-i3zlp9">
    <property type="family name" value="Carb_B_Bacteria"/>
</dbReference>
<dbReference type="InterPro" id="IPR019826">
    <property type="entry name" value="Carboxylesterase_B_AS"/>
</dbReference>
<dbReference type="PANTHER" id="PTHR11559">
    <property type="entry name" value="CARBOXYLESTERASE"/>
    <property type="match status" value="1"/>
</dbReference>
<name>I3ZLP9_TERRK</name>
<feature type="chain" id="PRO_5005136145" description="Carboxylic ester hydrolase" evidence="3">
    <location>
        <begin position="21"/>
        <end position="501"/>
    </location>
</feature>
<keyword evidence="6" id="KW-1185">Reference proteome</keyword>
<dbReference type="InterPro" id="IPR002018">
    <property type="entry name" value="CarbesteraseB"/>
</dbReference>
<sequence>MRRCAAWMMGLVASVAVAQAPVKTESGDLTGVRSGNVRTYLGVPFAAPPVGNLRWKAPQPVVRSAAVLAADKPGPACVQVLSRSHLPWTEAFMVQNNASEDCLSVNIWAPAKGGKHAVLVFFHGGAFNEGSNSIASYDGTALAEHGVIVVDANYRLGILGYLATTALAEESGHGSAGNYGLADQIAALGWVQRNIAAFGGDPARVTIAGQSAGAQSVAQLIASPRAKGLFAGAIMNSGPPVWPATSITRLPEAEAAGDKFTQAHGGSLAALRAMAAEDLLNAKDAPPRRPVVDGWWLTEEPGDDLRTPVGSDVPVLAGWNADEGGTAVPNGKTADAYRADAEKKMGADATRFLKLYPGEDDAQAAKSQVTAARDRNYAIAALYADAYVRRRASEVYLYDFSRVPPWKAHPEFGAHHTAELPYFFGTLDRVKDRDYDATDRAVSREAVAAWVAFAERGRPGPPWVLAHNGGGPFNVLGDTFKVESKLDSLRAAFWKSILSKP</sequence>
<dbReference type="SUPFAM" id="SSF53474">
    <property type="entry name" value="alpha/beta-Hydrolases"/>
    <property type="match status" value="1"/>
</dbReference>
<feature type="domain" description="Carboxylesterase type B" evidence="4">
    <location>
        <begin position="21"/>
        <end position="463"/>
    </location>
</feature>
<dbReference type="STRING" id="926566.Terro_3959"/>
<evidence type="ECO:0000313" key="6">
    <source>
        <dbReference type="Proteomes" id="UP000006056"/>
    </source>
</evidence>
<dbReference type="OrthoDB" id="9775851at2"/>
<organism evidence="5 6">
    <name type="scientific">Terriglobus roseus (strain DSM 18391 / NRRL B-41598 / KBS 63)</name>
    <dbReference type="NCBI Taxonomy" id="926566"/>
    <lineage>
        <taxon>Bacteria</taxon>
        <taxon>Pseudomonadati</taxon>
        <taxon>Acidobacteriota</taxon>
        <taxon>Terriglobia</taxon>
        <taxon>Terriglobales</taxon>
        <taxon>Acidobacteriaceae</taxon>
        <taxon>Terriglobus</taxon>
    </lineage>
</organism>
<dbReference type="RefSeq" id="WP_014787427.1">
    <property type="nucleotide sequence ID" value="NC_018014.1"/>
</dbReference>
<dbReference type="EC" id="3.1.1.-" evidence="3"/>
<dbReference type="GO" id="GO:0016787">
    <property type="term" value="F:hydrolase activity"/>
    <property type="evidence" value="ECO:0007669"/>
    <property type="project" value="UniProtKB-KW"/>
</dbReference>
<feature type="signal peptide" evidence="3">
    <location>
        <begin position="1"/>
        <end position="20"/>
    </location>
</feature>
<keyword evidence="3" id="KW-0732">Signal</keyword>
<dbReference type="PROSITE" id="PS00122">
    <property type="entry name" value="CARBOXYLESTERASE_B_1"/>
    <property type="match status" value="1"/>
</dbReference>
<dbReference type="EMBL" id="CP003379">
    <property type="protein sequence ID" value="AFL90167.1"/>
    <property type="molecule type" value="Genomic_DNA"/>
</dbReference>
<dbReference type="InterPro" id="IPR029058">
    <property type="entry name" value="AB_hydrolase_fold"/>
</dbReference>